<feature type="domain" description="ChrR-like cupin" evidence="1">
    <location>
        <begin position="101"/>
        <end position="190"/>
    </location>
</feature>
<proteinExistence type="predicted"/>
<dbReference type="SUPFAM" id="SSF51182">
    <property type="entry name" value="RmlC-like cupins"/>
    <property type="match status" value="1"/>
</dbReference>
<dbReference type="CDD" id="cd20301">
    <property type="entry name" value="cupin_ChrR"/>
    <property type="match status" value="1"/>
</dbReference>
<dbReference type="InterPro" id="IPR025979">
    <property type="entry name" value="ChrR-like_cupin_dom"/>
</dbReference>
<keyword evidence="3" id="KW-1185">Reference proteome</keyword>
<dbReference type="InterPro" id="IPR012807">
    <property type="entry name" value="Anti-sigma_ChrR"/>
</dbReference>
<dbReference type="InterPro" id="IPR011051">
    <property type="entry name" value="RmlC_Cupin_sf"/>
</dbReference>
<dbReference type="OrthoDB" id="2988517at2"/>
<reference evidence="2 3" key="1">
    <citation type="submission" date="2013-04" db="EMBL/GenBank/DDBJ databases">
        <title>Shimia sp. 22II-S11-Z10 Genome Sequencing.</title>
        <authorList>
            <person name="Lai Q."/>
            <person name="Li G."/>
            <person name="Shao Z."/>
        </authorList>
    </citation>
    <scope>NUCLEOTIDE SEQUENCE [LARGE SCALE GENOMIC DNA]</scope>
    <source>
        <strain evidence="3">22II-S11-Z10</strain>
    </source>
</reference>
<dbReference type="Pfam" id="PF12973">
    <property type="entry name" value="Cupin_7"/>
    <property type="match status" value="1"/>
</dbReference>
<dbReference type="AlphaFoldDB" id="A0A058ZQM3"/>
<sequence length="210" mass="22169">MSSVTHHIPDHILTAYAAGSLSHVYSVVVAAHISMCDECRARLGAQEAMGGVVMEQQSADLSADLKASVLDMLDDPVPDTPVYARQGVFPSPVMAELKGQKPKWKSLGLGVKQSILHSGPEGSVRLLSIPPGQAVPDHSHGGLELTLVLQGSFSDESGRFGVGDVEVADEDVDHIPIAGVEATCICLAATDAPLQFKGLMPRLLQPIFDI</sequence>
<gene>
    <name evidence="2" type="ORF">ATO10_02230</name>
</gene>
<protein>
    <submittedName>
        <fullName evidence="2">Transcriptional activator ChrR</fullName>
    </submittedName>
</protein>
<dbReference type="Proteomes" id="UP000024836">
    <property type="component" value="Unassembled WGS sequence"/>
</dbReference>
<name>A0A058ZQM3_9RHOB</name>
<dbReference type="Gene3D" id="2.60.120.10">
    <property type="entry name" value="Jelly Rolls"/>
    <property type="match status" value="1"/>
</dbReference>
<dbReference type="PATRIC" id="fig|1461693.3.peg.462"/>
<dbReference type="EMBL" id="AQQY01000001">
    <property type="protein sequence ID" value="KCV83540.1"/>
    <property type="molecule type" value="Genomic_DNA"/>
</dbReference>
<evidence type="ECO:0000259" key="1">
    <source>
        <dbReference type="Pfam" id="PF12973"/>
    </source>
</evidence>
<dbReference type="InterPro" id="IPR041916">
    <property type="entry name" value="Anti_sigma_zinc_sf"/>
</dbReference>
<organism evidence="2 3">
    <name type="scientific">Actibacterium atlanticum</name>
    <dbReference type="NCBI Taxonomy" id="1461693"/>
    <lineage>
        <taxon>Bacteria</taxon>
        <taxon>Pseudomonadati</taxon>
        <taxon>Pseudomonadota</taxon>
        <taxon>Alphaproteobacteria</taxon>
        <taxon>Rhodobacterales</taxon>
        <taxon>Roseobacteraceae</taxon>
        <taxon>Actibacterium</taxon>
    </lineage>
</organism>
<evidence type="ECO:0000313" key="2">
    <source>
        <dbReference type="EMBL" id="KCV83540.1"/>
    </source>
</evidence>
<dbReference type="Gene3D" id="1.10.10.1320">
    <property type="entry name" value="Anti-sigma factor, zinc-finger domain"/>
    <property type="match status" value="1"/>
</dbReference>
<comment type="caution">
    <text evidence="2">The sequence shown here is derived from an EMBL/GenBank/DDBJ whole genome shotgun (WGS) entry which is preliminary data.</text>
</comment>
<dbReference type="RefSeq" id="WP_035247447.1">
    <property type="nucleotide sequence ID" value="NZ_AQQY01000001.1"/>
</dbReference>
<accession>A0A058ZQM3</accession>
<dbReference type="eggNOG" id="COG3806">
    <property type="taxonomic scope" value="Bacteria"/>
</dbReference>
<dbReference type="NCBIfam" id="TIGR02451">
    <property type="entry name" value="anti_sig_ChrR"/>
    <property type="match status" value="1"/>
</dbReference>
<dbReference type="InterPro" id="IPR014710">
    <property type="entry name" value="RmlC-like_jellyroll"/>
</dbReference>
<evidence type="ECO:0000313" key="3">
    <source>
        <dbReference type="Proteomes" id="UP000024836"/>
    </source>
</evidence>
<dbReference type="STRING" id="1461693.ATO10_02230"/>